<feature type="domain" description="C2H2-type" evidence="14">
    <location>
        <begin position="595"/>
        <end position="622"/>
    </location>
</feature>
<name>A0A1J1IBA7_9DIPT</name>
<evidence type="ECO:0000256" key="13">
    <source>
        <dbReference type="SAM" id="MobiDB-lite"/>
    </source>
</evidence>
<evidence type="ECO:0000256" key="5">
    <source>
        <dbReference type="ARBA" id="ARBA00022737"/>
    </source>
</evidence>
<keyword evidence="9" id="KW-0238">DNA-binding</keyword>
<sequence>MEVQSPQSVQINFNNKIITLHNVTIVKNPKIITIDASAYSNFLKGSPVKLGNGIPVTTTTAISPLKLSMPTLVPLKPSSESPQLVTSRVACSFPNSTLVKQLPKFTTAQVIKTIQTKNSITTNPPITPVKLQQIPVKTQPTVIISPPKKIVSNSPSPVKVEAPIYPQTSTSTVPTIETSIAVPTKVIISPPLKNKISPCSLTSPERKRRCSKLDFRCLFCNEVYDDSSLLVEHLKQQHPQSVKIPSQDEHEQQDTEEKSKPTEEERVLPNLPQSKFEEHVPTLSVKKEPLEEVQSNNDHVNDEIDDDDEFDDTNFEYFSSILEPICELNCENDSNEEVQDENEAMRLYREAMEMNYLQNGIKKRGRRKRHNSKPLVENTIAMNGILAGLLDTTVLKVPKGPGRGRRKEIDEKELEIDRSNGVCLFSCNRCDETFKYAGDLAKHVRSHTISSPYQCSICQRKFTHIGSLNTHLRIHSGERPYKCNQCDKSFTQSNSLMVHVKSHLSNKPFQCEQCNKGFLNASSLALHQKTHTGPTTVTCPIDECGKEFRDNNLLEEHMMTHRLSLLYQCSLCSEKFEQSCLLVQHVKSHIGDKPFQCNQCGKCFTQPGSLNTHLRIHTGEKPFECVMCGKRFTQASSLSVHMKVHGEKEFKCVIENCKKSYSQEAYLKKHMMKHIEASLNFENDHVKQVAAE</sequence>
<dbReference type="PROSITE" id="PS00028">
    <property type="entry name" value="ZINC_FINGER_C2H2_1"/>
    <property type="match status" value="10"/>
</dbReference>
<keyword evidence="8" id="KW-0805">Transcription regulation</keyword>
<dbReference type="GO" id="GO:0000981">
    <property type="term" value="F:DNA-binding transcription factor activity, RNA polymerase II-specific"/>
    <property type="evidence" value="ECO:0007669"/>
    <property type="project" value="TreeGrafter"/>
</dbReference>
<proteinExistence type="inferred from homology"/>
<keyword evidence="10" id="KW-0804">Transcription</keyword>
<dbReference type="InterPro" id="IPR036236">
    <property type="entry name" value="Znf_C2H2_sf"/>
</dbReference>
<dbReference type="GO" id="GO:0008270">
    <property type="term" value="F:zinc ion binding"/>
    <property type="evidence" value="ECO:0007669"/>
    <property type="project" value="UniProtKB-KW"/>
</dbReference>
<feature type="domain" description="C2H2-type" evidence="14">
    <location>
        <begin position="509"/>
        <end position="536"/>
    </location>
</feature>
<keyword evidence="7" id="KW-0862">Zinc</keyword>
<dbReference type="Proteomes" id="UP000183832">
    <property type="component" value="Unassembled WGS sequence"/>
</dbReference>
<evidence type="ECO:0000256" key="2">
    <source>
        <dbReference type="ARBA" id="ARBA00004123"/>
    </source>
</evidence>
<evidence type="ECO:0000256" key="6">
    <source>
        <dbReference type="ARBA" id="ARBA00022771"/>
    </source>
</evidence>
<dbReference type="OrthoDB" id="1095242at2759"/>
<evidence type="ECO:0000256" key="12">
    <source>
        <dbReference type="PROSITE-ProRule" id="PRU00042"/>
    </source>
</evidence>
<keyword evidence="5" id="KW-0677">Repeat</keyword>
<dbReference type="FunFam" id="3.30.160.60:FF:000508">
    <property type="entry name" value="Myeloid zinc finger 1"/>
    <property type="match status" value="1"/>
</dbReference>
<evidence type="ECO:0000256" key="9">
    <source>
        <dbReference type="ARBA" id="ARBA00023125"/>
    </source>
</evidence>
<dbReference type="PANTHER" id="PTHR24408:SF34">
    <property type="entry name" value="ZINC FINGER PROTEIN 672-RELATED"/>
    <property type="match status" value="1"/>
</dbReference>
<feature type="domain" description="C2H2-type" evidence="14">
    <location>
        <begin position="537"/>
        <end position="561"/>
    </location>
</feature>
<dbReference type="FunFam" id="3.30.160.60:FF:000006">
    <property type="entry name" value="Zinc finger protein 184 (Kruppel-like)"/>
    <property type="match status" value="1"/>
</dbReference>
<evidence type="ECO:0000256" key="4">
    <source>
        <dbReference type="ARBA" id="ARBA00022723"/>
    </source>
</evidence>
<dbReference type="FunFam" id="3.30.160.60:FF:000097">
    <property type="entry name" value="Zinc finger protein"/>
    <property type="match status" value="1"/>
</dbReference>
<feature type="compositionally biased region" description="Basic and acidic residues" evidence="13">
    <location>
        <begin position="246"/>
        <end position="267"/>
    </location>
</feature>
<dbReference type="Gene3D" id="3.30.160.60">
    <property type="entry name" value="Classic Zinc Finger"/>
    <property type="match status" value="9"/>
</dbReference>
<evidence type="ECO:0000256" key="1">
    <source>
        <dbReference type="ARBA" id="ARBA00003767"/>
    </source>
</evidence>
<gene>
    <name evidence="15" type="ORF">CLUMA_CG009879</name>
</gene>
<dbReference type="Pfam" id="PF00096">
    <property type="entry name" value="zf-C2H2"/>
    <property type="match status" value="8"/>
</dbReference>
<dbReference type="PROSITE" id="PS50157">
    <property type="entry name" value="ZINC_FINGER_C2H2_2"/>
    <property type="match status" value="9"/>
</dbReference>
<evidence type="ECO:0000313" key="15">
    <source>
        <dbReference type="EMBL" id="CRK96836.1"/>
    </source>
</evidence>
<evidence type="ECO:0000256" key="10">
    <source>
        <dbReference type="ARBA" id="ARBA00023163"/>
    </source>
</evidence>
<dbReference type="AlphaFoldDB" id="A0A1J1IBA7"/>
<feature type="domain" description="C2H2-type" evidence="14">
    <location>
        <begin position="481"/>
        <end position="508"/>
    </location>
</feature>
<reference evidence="15 16" key="1">
    <citation type="submission" date="2015-04" db="EMBL/GenBank/DDBJ databases">
        <authorList>
            <person name="Syromyatnikov M.Y."/>
            <person name="Popov V.N."/>
        </authorList>
    </citation>
    <scope>NUCLEOTIDE SEQUENCE [LARGE SCALE GENOMIC DNA]</scope>
</reference>
<evidence type="ECO:0000313" key="16">
    <source>
        <dbReference type="Proteomes" id="UP000183832"/>
    </source>
</evidence>
<dbReference type="InterPro" id="IPR013087">
    <property type="entry name" value="Znf_C2H2_type"/>
</dbReference>
<comment type="function">
    <text evidence="1">May be involved in transcriptional regulation.</text>
</comment>
<dbReference type="EMBL" id="CVRI01000044">
    <property type="protein sequence ID" value="CRK96836.1"/>
    <property type="molecule type" value="Genomic_DNA"/>
</dbReference>
<dbReference type="GO" id="GO:0042802">
    <property type="term" value="F:identical protein binding"/>
    <property type="evidence" value="ECO:0007669"/>
    <property type="project" value="UniProtKB-ARBA"/>
</dbReference>
<feature type="domain" description="C2H2-type" evidence="14">
    <location>
        <begin position="567"/>
        <end position="594"/>
    </location>
</feature>
<keyword evidence="6 12" id="KW-0863">Zinc-finger</keyword>
<dbReference type="SUPFAM" id="SSF57667">
    <property type="entry name" value="beta-beta-alpha zinc fingers"/>
    <property type="match status" value="5"/>
</dbReference>
<protein>
    <submittedName>
        <fullName evidence="15">CLUMA_CG009879, isoform A</fullName>
    </submittedName>
</protein>
<dbReference type="PANTHER" id="PTHR24408">
    <property type="entry name" value="ZINC FINGER PROTEIN"/>
    <property type="match status" value="1"/>
</dbReference>
<evidence type="ECO:0000256" key="11">
    <source>
        <dbReference type="ARBA" id="ARBA00023242"/>
    </source>
</evidence>
<keyword evidence="11" id="KW-0539">Nucleus</keyword>
<evidence type="ECO:0000256" key="7">
    <source>
        <dbReference type="ARBA" id="ARBA00022833"/>
    </source>
</evidence>
<accession>A0A1J1IBA7</accession>
<feature type="region of interest" description="Disordered" evidence="13">
    <location>
        <begin position="239"/>
        <end position="279"/>
    </location>
</feature>
<feature type="domain" description="C2H2-type" evidence="14">
    <location>
        <begin position="623"/>
        <end position="650"/>
    </location>
</feature>
<dbReference type="SMART" id="SM00355">
    <property type="entry name" value="ZnF_C2H2"/>
    <property type="match status" value="10"/>
</dbReference>
<dbReference type="FunFam" id="3.30.160.60:FF:001158">
    <property type="entry name" value="zinc finger protein 22"/>
    <property type="match status" value="1"/>
</dbReference>
<feature type="domain" description="C2H2-type" evidence="14">
    <location>
        <begin position="650"/>
        <end position="674"/>
    </location>
</feature>
<keyword evidence="16" id="KW-1185">Reference proteome</keyword>
<dbReference type="GO" id="GO:0005634">
    <property type="term" value="C:nucleus"/>
    <property type="evidence" value="ECO:0007669"/>
    <property type="project" value="UniProtKB-SubCell"/>
</dbReference>
<dbReference type="FunFam" id="3.30.160.60:FF:002343">
    <property type="entry name" value="Zinc finger protein 33A"/>
    <property type="match status" value="1"/>
</dbReference>
<organism evidence="15 16">
    <name type="scientific">Clunio marinus</name>
    <dbReference type="NCBI Taxonomy" id="568069"/>
    <lineage>
        <taxon>Eukaryota</taxon>
        <taxon>Metazoa</taxon>
        <taxon>Ecdysozoa</taxon>
        <taxon>Arthropoda</taxon>
        <taxon>Hexapoda</taxon>
        <taxon>Insecta</taxon>
        <taxon>Pterygota</taxon>
        <taxon>Neoptera</taxon>
        <taxon>Endopterygota</taxon>
        <taxon>Diptera</taxon>
        <taxon>Nematocera</taxon>
        <taxon>Chironomoidea</taxon>
        <taxon>Chironomidae</taxon>
        <taxon>Clunio</taxon>
    </lineage>
</organism>
<dbReference type="STRING" id="568069.A0A1J1IBA7"/>
<comment type="similarity">
    <text evidence="3">Belongs to the krueppel C2H2-type zinc-finger protein family.</text>
</comment>
<evidence type="ECO:0000259" key="14">
    <source>
        <dbReference type="PROSITE" id="PS50157"/>
    </source>
</evidence>
<comment type="subcellular location">
    <subcellularLocation>
        <location evidence="2">Nucleus</location>
    </subcellularLocation>
</comment>
<dbReference type="GO" id="GO:0043565">
    <property type="term" value="F:sequence-specific DNA binding"/>
    <property type="evidence" value="ECO:0007669"/>
    <property type="project" value="TreeGrafter"/>
</dbReference>
<evidence type="ECO:0000256" key="8">
    <source>
        <dbReference type="ARBA" id="ARBA00023015"/>
    </source>
</evidence>
<feature type="domain" description="C2H2-type" evidence="14">
    <location>
        <begin position="453"/>
        <end position="480"/>
    </location>
</feature>
<keyword evidence="4" id="KW-0479">Metal-binding</keyword>
<evidence type="ECO:0000256" key="3">
    <source>
        <dbReference type="ARBA" id="ARBA00006991"/>
    </source>
</evidence>
<feature type="domain" description="C2H2-type" evidence="14">
    <location>
        <begin position="425"/>
        <end position="452"/>
    </location>
</feature>